<dbReference type="InterPro" id="IPR036249">
    <property type="entry name" value="Thioredoxin-like_sf"/>
</dbReference>
<dbReference type="InterPro" id="IPR023205">
    <property type="entry name" value="DsbA/DsbL"/>
</dbReference>
<proteinExistence type="inferred from homology"/>
<dbReference type="Gene3D" id="3.40.30.10">
    <property type="entry name" value="Glutaredoxin"/>
    <property type="match status" value="1"/>
</dbReference>
<gene>
    <name evidence="11" type="ORF">Tel_14710</name>
</gene>
<evidence type="ECO:0000259" key="10">
    <source>
        <dbReference type="PROSITE" id="PS51352"/>
    </source>
</evidence>
<dbReference type="CDD" id="cd03019">
    <property type="entry name" value="DsbA_DsbA"/>
    <property type="match status" value="1"/>
</dbReference>
<dbReference type="EMBL" id="CP013099">
    <property type="protein sequence ID" value="ALP54294.1"/>
    <property type="molecule type" value="Genomic_DNA"/>
</dbReference>
<dbReference type="STRING" id="1748243.Tel_14710"/>
<evidence type="ECO:0000256" key="6">
    <source>
        <dbReference type="ARBA" id="ARBA00023284"/>
    </source>
</evidence>
<dbReference type="GO" id="GO:0042597">
    <property type="term" value="C:periplasmic space"/>
    <property type="evidence" value="ECO:0007669"/>
    <property type="project" value="UniProtKB-SubCell"/>
</dbReference>
<dbReference type="Pfam" id="PF01323">
    <property type="entry name" value="DSBA"/>
    <property type="match status" value="1"/>
</dbReference>
<accession>A0A0S2TGL1</accession>
<keyword evidence="3 9" id="KW-0732">Signal</keyword>
<protein>
    <recommendedName>
        <fullName evidence="7">Thiol:disulfide interchange protein</fullName>
    </recommendedName>
</protein>
<keyword evidence="5 7" id="KW-1015">Disulfide bond</keyword>
<dbReference type="InterPro" id="IPR013766">
    <property type="entry name" value="Thioredoxin_domain"/>
</dbReference>
<evidence type="ECO:0000256" key="4">
    <source>
        <dbReference type="ARBA" id="ARBA00022764"/>
    </source>
</evidence>
<organism evidence="11 12">
    <name type="scientific">Candidatus Tenderia electrophaga</name>
    <dbReference type="NCBI Taxonomy" id="1748243"/>
    <lineage>
        <taxon>Bacteria</taxon>
        <taxon>Pseudomonadati</taxon>
        <taxon>Pseudomonadota</taxon>
        <taxon>Gammaproteobacteria</taxon>
        <taxon>Candidatus Tenderiales</taxon>
        <taxon>Candidatus Tenderiaceae</taxon>
        <taxon>Candidatus Tenderia</taxon>
    </lineage>
</organism>
<dbReference type="AlphaFoldDB" id="A0A0S2TGL1"/>
<evidence type="ECO:0000256" key="5">
    <source>
        <dbReference type="ARBA" id="ARBA00023157"/>
    </source>
</evidence>
<feature type="domain" description="Thioredoxin" evidence="10">
    <location>
        <begin position="6"/>
        <end position="167"/>
    </location>
</feature>
<keyword evidence="6" id="KW-0676">Redox-active center</keyword>
<feature type="disulfide bond" description="Redox-active" evidence="8">
    <location>
        <begin position="57"/>
        <end position="60"/>
    </location>
</feature>
<reference evidence="11" key="1">
    <citation type="submission" date="2015-10" db="EMBL/GenBank/DDBJ databases">
        <title>Description of Candidatus Tenderia electrophaga gen. nov, sp. nov., an Uncultivated Electroautotroph from a Biocathode Enrichment.</title>
        <authorList>
            <person name="Eddie B.J."/>
            <person name="Malanoski A.P."/>
            <person name="Wang Z."/>
            <person name="Hall R.J."/>
            <person name="Oh S.D."/>
            <person name="Heiner C."/>
            <person name="Lin B."/>
            <person name="Strycharz-Glaven S.M."/>
        </authorList>
    </citation>
    <scope>NUCLEOTIDE SEQUENCE [LARGE SCALE GENOMIC DNA]</scope>
    <source>
        <strain evidence="11">NRL1</strain>
    </source>
</reference>
<feature type="chain" id="PRO_5006604970" description="Thiol:disulfide interchange protein" evidence="9">
    <location>
        <begin position="23"/>
        <end position="207"/>
    </location>
</feature>
<dbReference type="PROSITE" id="PS51352">
    <property type="entry name" value="THIOREDOXIN_2"/>
    <property type="match status" value="1"/>
</dbReference>
<evidence type="ECO:0000256" key="8">
    <source>
        <dbReference type="PIRSR" id="PIRSR001488-1"/>
    </source>
</evidence>
<dbReference type="SUPFAM" id="SSF52833">
    <property type="entry name" value="Thioredoxin-like"/>
    <property type="match status" value="1"/>
</dbReference>
<dbReference type="GO" id="GO:0016491">
    <property type="term" value="F:oxidoreductase activity"/>
    <property type="evidence" value="ECO:0007669"/>
    <property type="project" value="InterPro"/>
</dbReference>
<keyword evidence="12" id="KW-1185">Reference proteome</keyword>
<dbReference type="InterPro" id="IPR001853">
    <property type="entry name" value="DSBA-like_thioredoxin_dom"/>
</dbReference>
<feature type="signal peptide" evidence="9">
    <location>
        <begin position="1"/>
        <end position="22"/>
    </location>
</feature>
<evidence type="ECO:0000313" key="12">
    <source>
        <dbReference type="Proteomes" id="UP000055136"/>
    </source>
</evidence>
<dbReference type="Proteomes" id="UP000055136">
    <property type="component" value="Chromosome"/>
</dbReference>
<comment type="similarity">
    <text evidence="2">Belongs to the thioredoxin family. DsbA subfamily.</text>
</comment>
<dbReference type="InterPro" id="IPR050824">
    <property type="entry name" value="Thiol_disulfide_DsbA"/>
</dbReference>
<comment type="subcellular location">
    <subcellularLocation>
        <location evidence="1 7">Periplasm</location>
    </subcellularLocation>
</comment>
<evidence type="ECO:0000256" key="3">
    <source>
        <dbReference type="ARBA" id="ARBA00022729"/>
    </source>
</evidence>
<dbReference type="PANTHER" id="PTHR35891:SF2">
    <property type="entry name" value="THIOL:DISULFIDE INTERCHANGE PROTEIN DSBA"/>
    <property type="match status" value="1"/>
</dbReference>
<dbReference type="KEGG" id="tee:Tel_14710"/>
<evidence type="ECO:0000256" key="2">
    <source>
        <dbReference type="ARBA" id="ARBA00005791"/>
    </source>
</evidence>
<evidence type="ECO:0000256" key="1">
    <source>
        <dbReference type="ARBA" id="ARBA00004418"/>
    </source>
</evidence>
<evidence type="ECO:0000256" key="7">
    <source>
        <dbReference type="PIRNR" id="PIRNR001488"/>
    </source>
</evidence>
<dbReference type="PANTHER" id="PTHR35891">
    <property type="entry name" value="THIOL:DISULFIDE INTERCHANGE PROTEIN DSBA"/>
    <property type="match status" value="1"/>
</dbReference>
<name>A0A0S2TGL1_9GAMM</name>
<evidence type="ECO:0000256" key="9">
    <source>
        <dbReference type="SAM" id="SignalP"/>
    </source>
</evidence>
<sequence length="207" mass="23270">MKLFKLALLTLIPFFAMSGAHAAPLQEGVTHVAIVPAQPTSTDEGKIEVVEIFSYGCSHCHRFEPMLERWLKNKPDNVEFVRLPAIFNSTLALYARAFYAAEALGVLDQIHQPFFEAIHLQKRRMNSEEEIAQLFVEHGVDRDKFDKAFRSFAVEAKVRRAAELGKRYGVRATPSMVVNGKYITDPGKTNGFRGMIETVNALVEKEG</sequence>
<dbReference type="PIRSF" id="PIRSF001488">
    <property type="entry name" value="Tdi_protein"/>
    <property type="match status" value="1"/>
</dbReference>
<keyword evidence="4 7" id="KW-0574">Periplasm</keyword>
<evidence type="ECO:0000313" key="11">
    <source>
        <dbReference type="EMBL" id="ALP54294.1"/>
    </source>
</evidence>